<keyword evidence="2" id="KW-0378">Hydrolase</keyword>
<comment type="caution">
    <text evidence="7">The sequence shown here is derived from an EMBL/GenBank/DDBJ whole genome shotgun (WGS) entry which is preliminary data.</text>
</comment>
<dbReference type="Proteomes" id="UP000194931">
    <property type="component" value="Unassembled WGS sequence"/>
</dbReference>
<dbReference type="Pfam" id="PF00270">
    <property type="entry name" value="DEAD"/>
    <property type="match status" value="1"/>
</dbReference>
<dbReference type="EMBL" id="JOPJ01000040">
    <property type="protein sequence ID" value="OUJ10784.1"/>
    <property type="molecule type" value="Genomic_DNA"/>
</dbReference>
<keyword evidence="3" id="KW-0347">Helicase</keyword>
<dbReference type="InterPro" id="IPR050474">
    <property type="entry name" value="Hel308_SKI2-like"/>
</dbReference>
<dbReference type="SUPFAM" id="SSF52540">
    <property type="entry name" value="P-loop containing nucleoside triphosphate hydrolases"/>
    <property type="match status" value="1"/>
</dbReference>
<dbReference type="GO" id="GO:0016787">
    <property type="term" value="F:hydrolase activity"/>
    <property type="evidence" value="ECO:0007669"/>
    <property type="project" value="UniProtKB-KW"/>
</dbReference>
<dbReference type="PANTHER" id="PTHR47961:SF6">
    <property type="entry name" value="DNA-DIRECTED DNA POLYMERASE"/>
    <property type="match status" value="1"/>
</dbReference>
<dbReference type="GO" id="GO:0003676">
    <property type="term" value="F:nucleic acid binding"/>
    <property type="evidence" value="ECO:0007669"/>
    <property type="project" value="InterPro"/>
</dbReference>
<organism evidence="7 8">
    <name type="scientific">Acetobacter okinawensis</name>
    <dbReference type="NCBI Taxonomy" id="1076594"/>
    <lineage>
        <taxon>Bacteria</taxon>
        <taxon>Pseudomonadati</taxon>
        <taxon>Pseudomonadota</taxon>
        <taxon>Alphaproteobacteria</taxon>
        <taxon>Acetobacterales</taxon>
        <taxon>Acetobacteraceae</taxon>
        <taxon>Acetobacter</taxon>
    </lineage>
</organism>
<evidence type="ECO:0000256" key="2">
    <source>
        <dbReference type="ARBA" id="ARBA00022801"/>
    </source>
</evidence>
<reference evidence="8" key="1">
    <citation type="submission" date="2014-06" db="EMBL/GenBank/DDBJ databases">
        <authorList>
            <person name="Winans N.J."/>
            <person name="Newell P.D."/>
            <person name="Douglas A.E."/>
        </authorList>
    </citation>
    <scope>NUCLEOTIDE SEQUENCE [LARGE SCALE GENOMIC DNA]</scope>
</reference>
<dbReference type="GO" id="GO:0004386">
    <property type="term" value="F:helicase activity"/>
    <property type="evidence" value="ECO:0007669"/>
    <property type="project" value="UniProtKB-KW"/>
</dbReference>
<dbReference type="SMART" id="SM00487">
    <property type="entry name" value="DEXDc"/>
    <property type="match status" value="1"/>
</dbReference>
<accession>A0A252BRV3</accession>
<keyword evidence="8" id="KW-1185">Reference proteome</keyword>
<gene>
    <name evidence="7" type="ORF">HK26_08175</name>
</gene>
<feature type="domain" description="Helicase ATP-binding" evidence="5">
    <location>
        <begin position="149"/>
        <end position="313"/>
    </location>
</feature>
<dbReference type="RefSeq" id="WP_086639922.1">
    <property type="nucleotide sequence ID" value="NZ_JOPJ01000040.1"/>
</dbReference>
<dbReference type="PANTHER" id="PTHR47961">
    <property type="entry name" value="DNA POLYMERASE THETA, PUTATIVE (AFU_ORTHOLOGUE AFUA_1G05260)-RELATED"/>
    <property type="match status" value="1"/>
</dbReference>
<dbReference type="OrthoDB" id="9815222at2"/>
<dbReference type="AlphaFoldDB" id="A0A252BRV3"/>
<evidence type="ECO:0000259" key="5">
    <source>
        <dbReference type="PROSITE" id="PS51192"/>
    </source>
</evidence>
<dbReference type="InterPro" id="IPR011545">
    <property type="entry name" value="DEAD/DEAH_box_helicase_dom"/>
</dbReference>
<dbReference type="SMART" id="SM00490">
    <property type="entry name" value="HELICc"/>
    <property type="match status" value="1"/>
</dbReference>
<proteinExistence type="predicted"/>
<evidence type="ECO:0008006" key="9">
    <source>
        <dbReference type="Google" id="ProtNLM"/>
    </source>
</evidence>
<keyword evidence="1" id="KW-0547">Nucleotide-binding</keyword>
<dbReference type="Pfam" id="PF00271">
    <property type="entry name" value="Helicase_C"/>
    <property type="match status" value="1"/>
</dbReference>
<dbReference type="PROSITE" id="PS51192">
    <property type="entry name" value="HELICASE_ATP_BIND_1"/>
    <property type="match status" value="1"/>
</dbReference>
<keyword evidence="4" id="KW-0067">ATP-binding</keyword>
<dbReference type="InterPro" id="IPR001650">
    <property type="entry name" value="Helicase_C-like"/>
</dbReference>
<feature type="domain" description="Helicase C-terminal" evidence="6">
    <location>
        <begin position="355"/>
        <end position="554"/>
    </location>
</feature>
<evidence type="ECO:0000256" key="4">
    <source>
        <dbReference type="ARBA" id="ARBA00022840"/>
    </source>
</evidence>
<dbReference type="InterPro" id="IPR027417">
    <property type="entry name" value="P-loop_NTPase"/>
</dbReference>
<dbReference type="Gene3D" id="3.40.50.300">
    <property type="entry name" value="P-loop containing nucleotide triphosphate hydrolases"/>
    <property type="match status" value="2"/>
</dbReference>
<evidence type="ECO:0000313" key="7">
    <source>
        <dbReference type="EMBL" id="OUJ10784.1"/>
    </source>
</evidence>
<protein>
    <recommendedName>
        <fullName evidence="9">DEAD/DEAH box helicase</fullName>
    </recommendedName>
</protein>
<evidence type="ECO:0000256" key="1">
    <source>
        <dbReference type="ARBA" id="ARBA00022741"/>
    </source>
</evidence>
<evidence type="ECO:0000313" key="8">
    <source>
        <dbReference type="Proteomes" id="UP000194931"/>
    </source>
</evidence>
<dbReference type="InterPro" id="IPR014001">
    <property type="entry name" value="Helicase_ATP-bd"/>
</dbReference>
<dbReference type="GO" id="GO:0005524">
    <property type="term" value="F:ATP binding"/>
    <property type="evidence" value="ECO:0007669"/>
    <property type="project" value="UniProtKB-KW"/>
</dbReference>
<sequence length="852" mass="94788">MLEALVSDIRENASFLTDFQGLLSDRMSQTLARDGGHAEPEGRVLERLIQSAGLFSLSTNADARRDAFAIATAAFELYGEALGGLADSLTLVLSRLGHFPALDFRSDFRDRQSRLPTPVLLEATSHRIQNTISFVGGELSLTDYQRVIWSDLNSGRSVISSAPTSAGKSFTFQMYLVDQLSRGRALSAAFIVPTRALITQVSTQLIARLARITELKARILTVPMASANVLGPTIYVMTQERIQVLLGDPSFHVDIAVIDEAHLIGDGDRGIILQSVIEELHARNPATQLLFTLPRVTNPDALARIFRMVDLQVHKTADSPVGQNIILLDVPDSVPDQVDARLWNGTQPADSLRFDLSTALVQADQKLVHLAWHFGRGSQSIVYGDTQSGCERLAWLLKDLASASEEGPYTEQRRELSRFIQDHVHPDFLLAQTVLVGIGFHYGHIPSLVRRAIEEAFDDRTLDFIVCTNTLLQGVNLPARNIFMRCPEKGEEPLEPVDFWNLAGRAGRLGKEFEGNVFLIDYAAWKKQPLAFGPEGYIQSALQEQVVGNSDALIAYIGNAGIASGQDKLLESTFSRLFRDYRFGKLDETLDQLDVSTGIRAKIEAGIKAAASTIQVPDVTLCENPTISPHCQQRLYAKLIKDVPKKGVDYYMPPHPAGDWKKVQARLIDVYRRLQVELDGERKSKAYIRWATLSLQWMRGEGLPDLIQFAIDQDKRRAAEGQAAGRRLRLRSRSSIIRDILKDVERGLRFKFVKQMGCYNSVLRQVLMALGEHRAAAHIPAIPLFLEVGASSETMLSLIDLGLSRISARLLQQRAVNYNMDRETALAWLRLQDFSTIDLPAIVHREITLLLG</sequence>
<evidence type="ECO:0000256" key="3">
    <source>
        <dbReference type="ARBA" id="ARBA00022806"/>
    </source>
</evidence>
<evidence type="ECO:0000259" key="6">
    <source>
        <dbReference type="PROSITE" id="PS51194"/>
    </source>
</evidence>
<name>A0A252BRV3_9PROT</name>
<dbReference type="PROSITE" id="PS51194">
    <property type="entry name" value="HELICASE_CTER"/>
    <property type="match status" value="1"/>
</dbReference>